<proteinExistence type="predicted"/>
<dbReference type="AlphaFoldDB" id="A0A0W0GFP9"/>
<name>A0A0W0GFP9_MONRR</name>
<evidence type="ECO:0000313" key="3">
    <source>
        <dbReference type="Proteomes" id="UP000054988"/>
    </source>
</evidence>
<feature type="compositionally biased region" description="Low complexity" evidence="1">
    <location>
        <begin position="148"/>
        <end position="163"/>
    </location>
</feature>
<gene>
    <name evidence="2" type="ORF">WG66_39</name>
</gene>
<reference evidence="2 3" key="1">
    <citation type="submission" date="2015-12" db="EMBL/GenBank/DDBJ databases">
        <title>Draft genome sequence of Moniliophthora roreri, the causal agent of frosty pod rot of cacao.</title>
        <authorList>
            <person name="Aime M.C."/>
            <person name="Diaz-Valderrama J.R."/>
            <person name="Kijpornyongpan T."/>
            <person name="Phillips-Mora W."/>
        </authorList>
    </citation>
    <scope>NUCLEOTIDE SEQUENCE [LARGE SCALE GENOMIC DNA]</scope>
    <source>
        <strain evidence="2 3">MCA 2952</strain>
    </source>
</reference>
<comment type="caution">
    <text evidence="2">The sequence shown here is derived from an EMBL/GenBank/DDBJ whole genome shotgun (WGS) entry which is preliminary data.</text>
</comment>
<evidence type="ECO:0000313" key="2">
    <source>
        <dbReference type="EMBL" id="KTB47386.1"/>
    </source>
</evidence>
<dbReference type="EMBL" id="LATX01000025">
    <property type="protein sequence ID" value="KTB47386.1"/>
    <property type="molecule type" value="Genomic_DNA"/>
</dbReference>
<evidence type="ECO:0000256" key="1">
    <source>
        <dbReference type="SAM" id="MobiDB-lite"/>
    </source>
</evidence>
<organism evidence="2 3">
    <name type="scientific">Moniliophthora roreri</name>
    <name type="common">Frosty pod rot fungus</name>
    <name type="synonym">Monilia roreri</name>
    <dbReference type="NCBI Taxonomy" id="221103"/>
    <lineage>
        <taxon>Eukaryota</taxon>
        <taxon>Fungi</taxon>
        <taxon>Dikarya</taxon>
        <taxon>Basidiomycota</taxon>
        <taxon>Agaricomycotina</taxon>
        <taxon>Agaricomycetes</taxon>
        <taxon>Agaricomycetidae</taxon>
        <taxon>Agaricales</taxon>
        <taxon>Marasmiineae</taxon>
        <taxon>Marasmiaceae</taxon>
        <taxon>Moniliophthora</taxon>
    </lineage>
</organism>
<accession>A0A0W0GFP9</accession>
<protein>
    <submittedName>
        <fullName evidence="2">Uncharacterized protein</fullName>
    </submittedName>
</protein>
<dbReference type="Proteomes" id="UP000054988">
    <property type="component" value="Unassembled WGS sequence"/>
</dbReference>
<sequence>MSSPPHRMPSPAHHELARFATPEPRYVYSYNTSLLNPGTAASPRELSCDDAPLPMYDSCLRKKYGPPSSGLWPTSIPIEHPQRPPVELMQRLSLRENRVRKPVRQSSTSRHARTSPPQLAVPIPKAVPSSRTSLSRKPHPARSSPRTYSSAYPSNPSSPAPAGYYAAAHSTQFYVPNTVSPSSPMRR</sequence>
<feature type="region of interest" description="Disordered" evidence="1">
    <location>
        <begin position="66"/>
        <end position="163"/>
    </location>
</feature>